<sequence>MEYQILGIILLSFLSNFIIYIIYRSFIQRKLLNAIRMLEYYNSRLERVVSPKRKEKVYKKVSSEIKAYNSRLYKYSFVQSVLLIAFYMVDLFVLLTYFVVPVRFPYYVPYLTLKKDGQYYLNLGYLLVFILSFILFTPISLRRPKII</sequence>
<evidence type="ECO:0000256" key="1">
    <source>
        <dbReference type="SAM" id="Phobius"/>
    </source>
</evidence>
<dbReference type="Proteomes" id="UP000054284">
    <property type="component" value="Unassembled WGS sequence"/>
</dbReference>
<gene>
    <name evidence="2" type="ORF">ASUL_05056</name>
    <name evidence="3" type="ORF">TQ35_00005</name>
</gene>
<proteinExistence type="predicted"/>
<keyword evidence="4" id="KW-1185">Reference proteome</keyword>
<evidence type="ECO:0000313" key="3">
    <source>
        <dbReference type="EMBL" id="KJR79702.1"/>
    </source>
</evidence>
<keyword evidence="1" id="KW-0472">Membrane</keyword>
<organism evidence="2 4">
    <name type="scientific">Candidatus Aramenus sulfurataquae</name>
    <dbReference type="NCBI Taxonomy" id="1326980"/>
    <lineage>
        <taxon>Archaea</taxon>
        <taxon>Thermoproteota</taxon>
        <taxon>Thermoprotei</taxon>
        <taxon>Sulfolobales</taxon>
        <taxon>Sulfolobaceae</taxon>
        <taxon>Candidatus Aramenus</taxon>
    </lineage>
</organism>
<feature type="transmembrane region" description="Helical" evidence="1">
    <location>
        <begin position="119"/>
        <end position="141"/>
    </location>
</feature>
<keyword evidence="1" id="KW-0812">Transmembrane</keyword>
<name>W7L6R6_9CREN</name>
<comment type="caution">
    <text evidence="2">The sequence shown here is derived from an EMBL/GenBank/DDBJ whole genome shotgun (WGS) entry which is preliminary data.</text>
</comment>
<dbReference type="EMBL" id="JZWS01000001">
    <property type="protein sequence ID" value="KJR79702.1"/>
    <property type="molecule type" value="Genomic_DNA"/>
</dbReference>
<evidence type="ECO:0000313" key="2">
    <source>
        <dbReference type="EMBL" id="EWG07334.1"/>
    </source>
</evidence>
<accession>W7L6R6</accession>
<protein>
    <submittedName>
        <fullName evidence="2">Uncharacterized protein</fullName>
    </submittedName>
</protein>
<feature type="transmembrane region" description="Helical" evidence="1">
    <location>
        <begin position="6"/>
        <end position="27"/>
    </location>
</feature>
<feature type="transmembrane region" description="Helical" evidence="1">
    <location>
        <begin position="75"/>
        <end position="99"/>
    </location>
</feature>
<dbReference type="AlphaFoldDB" id="W7L6R6"/>
<keyword evidence="1" id="KW-1133">Transmembrane helix</keyword>
<reference evidence="3" key="2">
    <citation type="submission" date="2015-03" db="EMBL/GenBank/DDBJ databases">
        <title>Metagenome Sequencing of an Archaeal-Dominated Microbial Community from a Hot Spring at the Los Azufres Geothermal Field, Mexico.</title>
        <authorList>
            <person name="Servin-Garciduenas L.E."/>
            <person name="Martinez-Romero E."/>
        </authorList>
    </citation>
    <scope>NUCLEOTIDE SEQUENCE [LARGE SCALE GENOMIC DNA]</scope>
    <source>
        <strain evidence="3">AZ1-454</strain>
    </source>
</reference>
<dbReference type="EMBL" id="ASRH01000004">
    <property type="protein sequence ID" value="EWG07334.1"/>
    <property type="molecule type" value="Genomic_DNA"/>
</dbReference>
<evidence type="ECO:0000313" key="4">
    <source>
        <dbReference type="Proteomes" id="UP000054284"/>
    </source>
</evidence>
<reference evidence="2 4" key="1">
    <citation type="journal article" date="2014" name="Genome Announc.">
        <title>Draft Genome Sequence of the Sulfolobales Archaeon AZ1, Obtained through Metagenomic Analysis of a Mexican Hot Spring.</title>
        <authorList>
            <person name="Servin-Garciduenas L.E."/>
            <person name="Martinez-Romero E."/>
        </authorList>
    </citation>
    <scope>NUCLEOTIDE SEQUENCE [LARGE SCALE GENOMIC DNA]</scope>
    <source>
        <strain evidence="2">AZ1-illumnia</strain>
    </source>
</reference>